<protein>
    <submittedName>
        <fullName evidence="1">Uncharacterized protein</fullName>
    </submittedName>
</protein>
<gene>
    <name evidence="1" type="ORF">DPMN_034556</name>
</gene>
<organism evidence="1 2">
    <name type="scientific">Dreissena polymorpha</name>
    <name type="common">Zebra mussel</name>
    <name type="synonym">Mytilus polymorpha</name>
    <dbReference type="NCBI Taxonomy" id="45954"/>
    <lineage>
        <taxon>Eukaryota</taxon>
        <taxon>Metazoa</taxon>
        <taxon>Spiralia</taxon>
        <taxon>Lophotrochozoa</taxon>
        <taxon>Mollusca</taxon>
        <taxon>Bivalvia</taxon>
        <taxon>Autobranchia</taxon>
        <taxon>Heteroconchia</taxon>
        <taxon>Euheterodonta</taxon>
        <taxon>Imparidentia</taxon>
        <taxon>Neoheterodontei</taxon>
        <taxon>Myida</taxon>
        <taxon>Dreissenoidea</taxon>
        <taxon>Dreissenidae</taxon>
        <taxon>Dreissena</taxon>
    </lineage>
</organism>
<keyword evidence="2" id="KW-1185">Reference proteome</keyword>
<evidence type="ECO:0000313" key="1">
    <source>
        <dbReference type="EMBL" id="KAH3871357.1"/>
    </source>
</evidence>
<comment type="caution">
    <text evidence="1">The sequence shown here is derived from an EMBL/GenBank/DDBJ whole genome shotgun (WGS) entry which is preliminary data.</text>
</comment>
<dbReference type="EMBL" id="JAIWYP010000002">
    <property type="protein sequence ID" value="KAH3871357.1"/>
    <property type="molecule type" value="Genomic_DNA"/>
</dbReference>
<sequence>MARQRQTRLVMGPCKVEIDRIVIREVQYQLEVNQCLVMGPCIVEIDRIAIRGVQDQLAIFWWVWSMWAGRPKIGRIVIREINILTKFHKDWMKIINILTKFHKGWMKTVTSAVYTNKLLTFLTSDDPNTIPTIKINILTKFHKDWMKTATSIFQGSSANRRTDEWTDGQTDINTISPLFLRKTWG</sequence>
<accession>A0A9D4M5Q4</accession>
<reference evidence="1" key="2">
    <citation type="submission" date="2020-11" db="EMBL/GenBank/DDBJ databases">
        <authorList>
            <person name="McCartney M.A."/>
            <person name="Auch B."/>
            <person name="Kono T."/>
            <person name="Mallez S."/>
            <person name="Becker A."/>
            <person name="Gohl D.M."/>
            <person name="Silverstein K.A.T."/>
            <person name="Koren S."/>
            <person name="Bechman K.B."/>
            <person name="Herman A."/>
            <person name="Abrahante J.E."/>
            <person name="Garbe J."/>
        </authorList>
    </citation>
    <scope>NUCLEOTIDE SEQUENCE</scope>
    <source>
        <strain evidence="1">Duluth1</strain>
        <tissue evidence="1">Whole animal</tissue>
    </source>
</reference>
<name>A0A9D4M5Q4_DREPO</name>
<proteinExistence type="predicted"/>
<dbReference type="Proteomes" id="UP000828390">
    <property type="component" value="Unassembled WGS sequence"/>
</dbReference>
<evidence type="ECO:0000313" key="2">
    <source>
        <dbReference type="Proteomes" id="UP000828390"/>
    </source>
</evidence>
<dbReference type="AlphaFoldDB" id="A0A9D4M5Q4"/>
<reference evidence="1" key="1">
    <citation type="journal article" date="2019" name="bioRxiv">
        <title>The Genome of the Zebra Mussel, Dreissena polymorpha: A Resource for Invasive Species Research.</title>
        <authorList>
            <person name="McCartney M.A."/>
            <person name="Auch B."/>
            <person name="Kono T."/>
            <person name="Mallez S."/>
            <person name="Zhang Y."/>
            <person name="Obille A."/>
            <person name="Becker A."/>
            <person name="Abrahante J.E."/>
            <person name="Garbe J."/>
            <person name="Badalamenti J.P."/>
            <person name="Herman A."/>
            <person name="Mangelson H."/>
            <person name="Liachko I."/>
            <person name="Sullivan S."/>
            <person name="Sone E.D."/>
            <person name="Koren S."/>
            <person name="Silverstein K.A.T."/>
            <person name="Beckman K.B."/>
            <person name="Gohl D.M."/>
        </authorList>
    </citation>
    <scope>NUCLEOTIDE SEQUENCE</scope>
    <source>
        <strain evidence="1">Duluth1</strain>
        <tissue evidence="1">Whole animal</tissue>
    </source>
</reference>